<dbReference type="AlphaFoldDB" id="S7XJU3"/>
<dbReference type="Gene3D" id="1.10.510.10">
    <property type="entry name" value="Transferase(Phosphotransferase) domain 1"/>
    <property type="match status" value="1"/>
</dbReference>
<comment type="caution">
    <text evidence="4">The sequence shown here is derived from an EMBL/GenBank/DDBJ whole genome shotgun (WGS) entry which is preliminary data.</text>
</comment>
<dbReference type="InParanoid" id="S7XJU3"/>
<keyword evidence="5" id="KW-1185">Reference proteome</keyword>
<feature type="binding site" evidence="1">
    <location>
        <position position="38"/>
    </location>
    <ligand>
        <name>ATP</name>
        <dbReference type="ChEBI" id="CHEBI:30616"/>
    </ligand>
</feature>
<dbReference type="Gene3D" id="3.30.200.20">
    <property type="entry name" value="Phosphorylase Kinase, domain 1"/>
    <property type="match status" value="1"/>
</dbReference>
<dbReference type="GO" id="GO:0007052">
    <property type="term" value="P:mitotic spindle organization"/>
    <property type="evidence" value="ECO:0007669"/>
    <property type="project" value="TreeGrafter"/>
</dbReference>
<evidence type="ECO:0000256" key="1">
    <source>
        <dbReference type="PROSITE-ProRule" id="PRU10141"/>
    </source>
</evidence>
<proteinExistence type="predicted"/>
<dbReference type="PROSITE" id="PS50011">
    <property type="entry name" value="PROTEIN_KINASE_DOM"/>
    <property type="match status" value="1"/>
</dbReference>
<dbReference type="Pfam" id="PF00069">
    <property type="entry name" value="Pkinase"/>
    <property type="match status" value="1"/>
</dbReference>
<dbReference type="GO" id="GO:0005737">
    <property type="term" value="C:cytoplasm"/>
    <property type="evidence" value="ECO:0007669"/>
    <property type="project" value="TreeGrafter"/>
</dbReference>
<dbReference type="GO" id="GO:0005524">
    <property type="term" value="F:ATP binding"/>
    <property type="evidence" value="ECO:0007669"/>
    <property type="project" value="UniProtKB-UniRule"/>
</dbReference>
<dbReference type="EMBL" id="ATCN01000302">
    <property type="protein sequence ID" value="EPR79309.1"/>
    <property type="molecule type" value="Genomic_DNA"/>
</dbReference>
<keyword evidence="2" id="KW-0812">Transmembrane</keyword>
<name>S7XJU3_SPRLO</name>
<sequence length="275" mass="31685">MEKLVIGPYQTCGLLGEGRYSTVYEVVDNTDEERYALKITCKTISQINHKFIESEIEAFKKLDRHENIIKFVTQFEDEDNSYLLLESFRGYTLQRIVFERFNIKEKKPFDIATIKNYLLQITDGLQYLHSKNIYHGDLTPNNILIHKDKVKIIDFGCAIIDQPTNKIPSKGLTHKGTPGFAPPEASRIDSSIKYVFLEAIDTWALGCVIFFIFTGTIPFIGTNFAKTLYNVFHLEVDFSDLDIEPKKICQLIFQRDPESRPSLKVIVAMIKLLEE</sequence>
<dbReference type="GO" id="GO:0000922">
    <property type="term" value="C:spindle pole"/>
    <property type="evidence" value="ECO:0007669"/>
    <property type="project" value="TreeGrafter"/>
</dbReference>
<dbReference type="HOGENOM" id="CLU_000288_63_0_1"/>
<accession>S7XJU3</accession>
<keyword evidence="2" id="KW-0472">Membrane</keyword>
<evidence type="ECO:0000313" key="4">
    <source>
        <dbReference type="EMBL" id="EPR79309.1"/>
    </source>
</evidence>
<dbReference type="SUPFAM" id="SSF56112">
    <property type="entry name" value="Protein kinase-like (PK-like)"/>
    <property type="match status" value="1"/>
</dbReference>
<dbReference type="VEuPathDB" id="MicrosporidiaDB:SLOPH_1502"/>
<dbReference type="InterPro" id="IPR000719">
    <property type="entry name" value="Prot_kinase_dom"/>
</dbReference>
<keyword evidence="4" id="KW-0808">Transferase</keyword>
<keyword evidence="1" id="KW-0547">Nucleotide-binding</keyword>
<dbReference type="GO" id="GO:0005634">
    <property type="term" value="C:nucleus"/>
    <property type="evidence" value="ECO:0007669"/>
    <property type="project" value="TreeGrafter"/>
</dbReference>
<dbReference type="InterPro" id="IPR017441">
    <property type="entry name" value="Protein_kinase_ATP_BS"/>
</dbReference>
<keyword evidence="2" id="KW-1133">Transmembrane helix</keyword>
<dbReference type="PROSITE" id="PS00107">
    <property type="entry name" value="PROTEIN_KINASE_ATP"/>
    <property type="match status" value="1"/>
</dbReference>
<dbReference type="Proteomes" id="UP000014978">
    <property type="component" value="Unassembled WGS sequence"/>
</dbReference>
<dbReference type="STRING" id="1358809.S7XJU3"/>
<dbReference type="GO" id="GO:0000776">
    <property type="term" value="C:kinetochore"/>
    <property type="evidence" value="ECO:0007669"/>
    <property type="project" value="TreeGrafter"/>
</dbReference>
<organism evidence="4 5">
    <name type="scientific">Spraguea lophii (strain 42_110)</name>
    <name type="common">Microsporidian parasite</name>
    <dbReference type="NCBI Taxonomy" id="1358809"/>
    <lineage>
        <taxon>Eukaryota</taxon>
        <taxon>Fungi</taxon>
        <taxon>Fungi incertae sedis</taxon>
        <taxon>Microsporidia</taxon>
        <taxon>Spragueidae</taxon>
        <taxon>Spraguea</taxon>
    </lineage>
</organism>
<dbReference type="PANTHER" id="PTHR24345:SF43">
    <property type="entry name" value="INACTIVE SERINE_THREONINE-PROTEIN KINASE PLK5"/>
    <property type="match status" value="1"/>
</dbReference>
<reference evidence="5" key="1">
    <citation type="journal article" date="2013" name="PLoS Genet.">
        <title>The genome of Spraguea lophii and the basis of host-microsporidian interactions.</title>
        <authorList>
            <person name="Campbell S.E."/>
            <person name="Williams T.A."/>
            <person name="Yousuf A."/>
            <person name="Soanes D.M."/>
            <person name="Paszkiewicz K.H."/>
            <person name="Williams B.A.P."/>
        </authorList>
    </citation>
    <scope>NUCLEOTIDE SEQUENCE [LARGE SCALE GENOMIC DNA]</scope>
    <source>
        <strain evidence="5">42_110</strain>
    </source>
</reference>
<feature type="domain" description="Protein kinase" evidence="3">
    <location>
        <begin position="9"/>
        <end position="272"/>
    </location>
</feature>
<dbReference type="PROSITE" id="PS00109">
    <property type="entry name" value="PROTEIN_KINASE_TYR"/>
    <property type="match status" value="1"/>
</dbReference>
<keyword evidence="4" id="KW-0418">Kinase</keyword>
<evidence type="ECO:0000313" key="5">
    <source>
        <dbReference type="Proteomes" id="UP000014978"/>
    </source>
</evidence>
<dbReference type="PANTHER" id="PTHR24345">
    <property type="entry name" value="SERINE/THREONINE-PROTEIN KINASE PLK"/>
    <property type="match status" value="1"/>
</dbReference>
<dbReference type="InterPro" id="IPR011009">
    <property type="entry name" value="Kinase-like_dom_sf"/>
</dbReference>
<evidence type="ECO:0000259" key="3">
    <source>
        <dbReference type="PROSITE" id="PS50011"/>
    </source>
</evidence>
<evidence type="ECO:0000256" key="2">
    <source>
        <dbReference type="SAM" id="Phobius"/>
    </source>
</evidence>
<protein>
    <submittedName>
        <fullName evidence="4">Protein kinase</fullName>
    </submittedName>
</protein>
<gene>
    <name evidence="4" type="ORF">SLOPH_1502</name>
</gene>
<dbReference type="OrthoDB" id="2186239at2759"/>
<dbReference type="GO" id="GO:0004674">
    <property type="term" value="F:protein serine/threonine kinase activity"/>
    <property type="evidence" value="ECO:0007669"/>
    <property type="project" value="TreeGrafter"/>
</dbReference>
<feature type="transmembrane region" description="Helical" evidence="2">
    <location>
        <begin position="203"/>
        <end position="225"/>
    </location>
</feature>
<dbReference type="OMA" id="FFIMEYF"/>
<dbReference type="CDD" id="cd14014">
    <property type="entry name" value="STKc_PknB_like"/>
    <property type="match status" value="1"/>
</dbReference>
<dbReference type="InterPro" id="IPR008266">
    <property type="entry name" value="Tyr_kinase_AS"/>
</dbReference>
<keyword evidence="1" id="KW-0067">ATP-binding</keyword>